<feature type="region of interest" description="Disordered" evidence="1">
    <location>
        <begin position="1"/>
        <end position="81"/>
    </location>
</feature>
<comment type="caution">
    <text evidence="2">The sequence shown here is derived from an EMBL/GenBank/DDBJ whole genome shotgun (WGS) entry which is preliminary data.</text>
</comment>
<evidence type="ECO:0000256" key="1">
    <source>
        <dbReference type="SAM" id="MobiDB-lite"/>
    </source>
</evidence>
<keyword evidence="3" id="KW-1185">Reference proteome</keyword>
<gene>
    <name evidence="2" type="ORF">PUN28_012488</name>
</gene>
<dbReference type="EMBL" id="JADYXP020000012">
    <property type="protein sequence ID" value="KAL0113354.1"/>
    <property type="molecule type" value="Genomic_DNA"/>
</dbReference>
<dbReference type="Proteomes" id="UP001430953">
    <property type="component" value="Unassembled WGS sequence"/>
</dbReference>
<name>A0AAW2FFM7_9HYME</name>
<feature type="compositionally biased region" description="Basic residues" evidence="1">
    <location>
        <begin position="45"/>
        <end position="63"/>
    </location>
</feature>
<evidence type="ECO:0000313" key="3">
    <source>
        <dbReference type="Proteomes" id="UP001430953"/>
    </source>
</evidence>
<sequence>MAAVPSPSQVVGRRKRREERIPQRGKEMGDPREKRERERYTQPGRKNRVERRGSGRAKKRRVKAPGEVTHRPRPPRSPYTP</sequence>
<reference evidence="2 3" key="1">
    <citation type="submission" date="2023-03" db="EMBL/GenBank/DDBJ databases">
        <title>High recombination rates correlate with genetic variation in Cardiocondyla obscurior ants.</title>
        <authorList>
            <person name="Errbii M."/>
        </authorList>
    </citation>
    <scope>NUCLEOTIDE SEQUENCE [LARGE SCALE GENOMIC DNA]</scope>
    <source>
        <strain evidence="2">Alpha-2009</strain>
        <tissue evidence="2">Whole body</tissue>
    </source>
</reference>
<dbReference type="AlphaFoldDB" id="A0AAW2FFM7"/>
<evidence type="ECO:0000313" key="2">
    <source>
        <dbReference type="EMBL" id="KAL0113354.1"/>
    </source>
</evidence>
<organism evidence="2 3">
    <name type="scientific">Cardiocondyla obscurior</name>
    <dbReference type="NCBI Taxonomy" id="286306"/>
    <lineage>
        <taxon>Eukaryota</taxon>
        <taxon>Metazoa</taxon>
        <taxon>Ecdysozoa</taxon>
        <taxon>Arthropoda</taxon>
        <taxon>Hexapoda</taxon>
        <taxon>Insecta</taxon>
        <taxon>Pterygota</taxon>
        <taxon>Neoptera</taxon>
        <taxon>Endopterygota</taxon>
        <taxon>Hymenoptera</taxon>
        <taxon>Apocrita</taxon>
        <taxon>Aculeata</taxon>
        <taxon>Formicoidea</taxon>
        <taxon>Formicidae</taxon>
        <taxon>Myrmicinae</taxon>
        <taxon>Cardiocondyla</taxon>
    </lineage>
</organism>
<protein>
    <submittedName>
        <fullName evidence="2">Uncharacterized protein</fullName>
    </submittedName>
</protein>
<accession>A0AAW2FFM7</accession>
<feature type="compositionally biased region" description="Basic and acidic residues" evidence="1">
    <location>
        <begin position="18"/>
        <end position="40"/>
    </location>
</feature>
<proteinExistence type="predicted"/>